<dbReference type="GO" id="GO:0060271">
    <property type="term" value="P:cilium assembly"/>
    <property type="evidence" value="ECO:0007669"/>
    <property type="project" value="InterPro"/>
</dbReference>
<organism evidence="19 20">
    <name type="scientific">Eptatretus burgeri</name>
    <name type="common">Inshore hagfish</name>
    <dbReference type="NCBI Taxonomy" id="7764"/>
    <lineage>
        <taxon>Eukaryota</taxon>
        <taxon>Metazoa</taxon>
        <taxon>Chordata</taxon>
        <taxon>Craniata</taxon>
        <taxon>Vertebrata</taxon>
        <taxon>Cyclostomata</taxon>
        <taxon>Myxini</taxon>
        <taxon>Myxiniformes</taxon>
        <taxon>Myxinidae</taxon>
        <taxon>Eptatretinae</taxon>
        <taxon>Eptatretus</taxon>
    </lineage>
</organism>
<evidence type="ECO:0000256" key="8">
    <source>
        <dbReference type="ARBA" id="ARBA00023054"/>
    </source>
</evidence>
<comment type="subcellular location">
    <subcellularLocation>
        <location evidence="1">Cytoplasm</location>
        <location evidence="1">Cytoskeleton</location>
        <location evidence="1">Cilium basal body</location>
    </subcellularLocation>
</comment>
<proteinExistence type="inferred from homology"/>
<keyword evidence="3" id="KW-0597">Phosphoprotein</keyword>
<evidence type="ECO:0000256" key="4">
    <source>
        <dbReference type="ARBA" id="ARBA00022782"/>
    </source>
</evidence>
<dbReference type="InterPro" id="IPR029600">
    <property type="entry name" value="IFT81"/>
</dbReference>
<evidence type="ECO:0000313" key="20">
    <source>
        <dbReference type="Proteomes" id="UP000694388"/>
    </source>
</evidence>
<evidence type="ECO:0000259" key="18">
    <source>
        <dbReference type="Pfam" id="PF18383"/>
    </source>
</evidence>
<dbReference type="Proteomes" id="UP000694388">
    <property type="component" value="Unplaced"/>
</dbReference>
<dbReference type="GeneTree" id="ENSGT00390000000999"/>
<dbReference type="AlphaFoldDB" id="A0A8C4QB12"/>
<dbReference type="GO" id="GO:0042073">
    <property type="term" value="P:intraciliary transport"/>
    <property type="evidence" value="ECO:0007669"/>
    <property type="project" value="InterPro"/>
</dbReference>
<evidence type="ECO:0000256" key="9">
    <source>
        <dbReference type="ARBA" id="ARBA00023069"/>
    </source>
</evidence>
<evidence type="ECO:0000256" key="12">
    <source>
        <dbReference type="ARBA" id="ARBA00043983"/>
    </source>
</evidence>
<evidence type="ECO:0000256" key="3">
    <source>
        <dbReference type="ARBA" id="ARBA00022553"/>
    </source>
</evidence>
<keyword evidence="8 16" id="KW-0175">Coiled coil</keyword>
<evidence type="ECO:0000256" key="16">
    <source>
        <dbReference type="SAM" id="Coils"/>
    </source>
</evidence>
<dbReference type="Pfam" id="PF18383">
    <property type="entry name" value="IFT81_CH"/>
    <property type="match status" value="1"/>
</dbReference>
<keyword evidence="6" id="KW-0744">Spermatogenesis</keyword>
<feature type="compositionally biased region" description="Basic and acidic residues" evidence="17">
    <location>
        <begin position="347"/>
        <end position="359"/>
    </location>
</feature>
<keyword evidence="9" id="KW-0969">Cilium</keyword>
<dbReference type="GO" id="GO:0030992">
    <property type="term" value="C:intraciliary transport particle B"/>
    <property type="evidence" value="ECO:0007669"/>
    <property type="project" value="InterPro"/>
</dbReference>
<evidence type="ECO:0000256" key="13">
    <source>
        <dbReference type="ARBA" id="ARBA00055755"/>
    </source>
</evidence>
<evidence type="ECO:0000256" key="15">
    <source>
        <dbReference type="ARBA" id="ARBA00079903"/>
    </source>
</evidence>
<evidence type="ECO:0000256" key="6">
    <source>
        <dbReference type="ARBA" id="ARBA00022871"/>
    </source>
</evidence>
<reference evidence="19" key="2">
    <citation type="submission" date="2025-09" db="UniProtKB">
        <authorList>
            <consortium name="Ensembl"/>
        </authorList>
    </citation>
    <scope>IDENTIFICATION</scope>
</reference>
<dbReference type="InterPro" id="IPR041146">
    <property type="entry name" value="IFT81_CH"/>
</dbReference>
<evidence type="ECO:0000256" key="5">
    <source>
        <dbReference type="ARBA" id="ARBA00022794"/>
    </source>
</evidence>
<keyword evidence="2" id="KW-0963">Cytoplasm</keyword>
<evidence type="ECO:0000313" key="19">
    <source>
        <dbReference type="Ensembl" id="ENSEBUP00000012736.1"/>
    </source>
</evidence>
<feature type="domain" description="IFT81 calponin homology" evidence="18">
    <location>
        <begin position="3"/>
        <end position="126"/>
    </location>
</feature>
<keyword evidence="7" id="KW-0007">Acetylation</keyword>
<evidence type="ECO:0000256" key="10">
    <source>
        <dbReference type="ARBA" id="ARBA00023212"/>
    </source>
</evidence>
<dbReference type="PANTHER" id="PTHR15614:SF2">
    <property type="entry name" value="INTRAFLAGELLAR TRANSPORT PROTEIN 81 HOMOLOG"/>
    <property type="match status" value="1"/>
</dbReference>
<comment type="function">
    <text evidence="13">Component of the intraflagellar transport (IFT) complex B: together with IFT74, forms a tubulin-binding module that specifically mediates transport of tubulin within the cilium. Binds tubulin via its CH (calponin-homology)-like region. Required for ciliogenesis. Required for proper regulation of SHH signaling. Plays an important role during spermatogenesis by modulating the assembly and elongation of the sperm flagella.</text>
</comment>
<dbReference type="GO" id="GO:0030154">
    <property type="term" value="P:cell differentiation"/>
    <property type="evidence" value="ECO:0007669"/>
    <property type="project" value="UniProtKB-KW"/>
</dbReference>
<evidence type="ECO:0000256" key="14">
    <source>
        <dbReference type="ARBA" id="ARBA00073058"/>
    </source>
</evidence>
<keyword evidence="5" id="KW-0970">Cilium biogenesis/degradation</keyword>
<evidence type="ECO:0000256" key="17">
    <source>
        <dbReference type="SAM" id="MobiDB-lite"/>
    </source>
</evidence>
<keyword evidence="20" id="KW-1185">Reference proteome</keyword>
<feature type="coiled-coil region" evidence="16">
    <location>
        <begin position="168"/>
        <end position="216"/>
    </location>
</feature>
<dbReference type="GO" id="GO:0007283">
    <property type="term" value="P:spermatogenesis"/>
    <property type="evidence" value="ECO:0007669"/>
    <property type="project" value="UniProtKB-KW"/>
</dbReference>
<keyword evidence="10" id="KW-0206">Cytoskeleton</keyword>
<feature type="region of interest" description="Disordered" evidence="17">
    <location>
        <begin position="339"/>
        <end position="359"/>
    </location>
</feature>
<dbReference type="InterPro" id="IPR043016">
    <property type="entry name" value="IFT81_N_sf"/>
</dbReference>
<dbReference type="PANTHER" id="PTHR15614">
    <property type="entry name" value="INTRAFLAGELLAR TRANSPORT PROTEIN 81 HOMOLOG"/>
    <property type="match status" value="1"/>
</dbReference>
<dbReference type="GO" id="GO:0015631">
    <property type="term" value="F:tubulin binding"/>
    <property type="evidence" value="ECO:0007669"/>
    <property type="project" value="InterPro"/>
</dbReference>
<dbReference type="Ensembl" id="ENSEBUT00000013312.1">
    <property type="protein sequence ID" value="ENSEBUP00000012736.1"/>
    <property type="gene ID" value="ENSEBUG00000008068.1"/>
</dbReference>
<reference evidence="19" key="1">
    <citation type="submission" date="2025-08" db="UniProtKB">
        <authorList>
            <consortium name="Ensembl"/>
        </authorList>
    </citation>
    <scope>IDENTIFICATION</scope>
</reference>
<evidence type="ECO:0000256" key="2">
    <source>
        <dbReference type="ARBA" id="ARBA00022490"/>
    </source>
</evidence>
<evidence type="ECO:0000256" key="7">
    <source>
        <dbReference type="ARBA" id="ARBA00022990"/>
    </source>
</evidence>
<dbReference type="GO" id="GO:0036064">
    <property type="term" value="C:ciliary basal body"/>
    <property type="evidence" value="ECO:0007669"/>
    <property type="project" value="TreeGrafter"/>
</dbReference>
<keyword evidence="4" id="KW-0221">Differentiation</keyword>
<protein>
    <recommendedName>
        <fullName evidence="14">Intraflagellar transport protein 81 homolog</fullName>
    </recommendedName>
    <alternativeName>
        <fullName evidence="15">Carnitine deficiency-associated protein expressed in ventricle 1</fullName>
    </alternativeName>
</protein>
<evidence type="ECO:0000256" key="1">
    <source>
        <dbReference type="ARBA" id="ARBA00004120"/>
    </source>
</evidence>
<dbReference type="FunFam" id="1.10.418.70:FF:000001">
    <property type="entry name" value="Intraflagellar transport protein 81 homolog"/>
    <property type="match status" value="1"/>
</dbReference>
<comment type="similarity">
    <text evidence="12">Belongs to the IFT81 family.</text>
</comment>
<dbReference type="Gene3D" id="1.10.418.70">
    <property type="entry name" value="Intraflagellar transport protein 81, N-terminal domain"/>
    <property type="match status" value="1"/>
</dbReference>
<keyword evidence="11" id="KW-0966">Cell projection</keyword>
<accession>A0A8C4QB12</accession>
<sequence>MNEQLKFIVEQLNKEPFCKGLNLFSFDSLEPLQLLQLLTDVLAAIDNKHNVDIREESVEQTTVRMLGALQVLNYRPPETGPDVAGFRQGLIHGDKSVLHPLLAWLLARVPQLQKRAYLARYLLRIEIPYEYMQDEDVAQIYSQYEELVEQFKVQHKKYDKLKESGISVADIRKDIQAMEEEKDQLTQRVEKLKNRLMHIEQKLQRVQQRLGTLRQASSDTTPDGILHRMEQETQLTAYLVKERVPGDLGIIRGEVQDLQKVLAEPAMCQVDVAKIEDKIQEADRVVAQLAGRRMSSNTSSDNNILLLRQQVAILIRKKAEKVEELQLLHEHRAGLEKQSAKRKKHVLKLEGHEQRPREDEIKSYVEKMRTKKSLFKRHQQKLSSLHAECGVLARTEEVLKQRLAAVMANVKTLKVERGVHDSDDIEKEEESGIDNVQEGVHADTAAMVQQLQKLVQKKKNDLAPQIKELRPLRQRHQDMVMQHKDKKALYQSCAAGLESNRSLLEQEVKCLCEEVSKSESQYHLLNSKIKLVDHQLQRANDEVKAYASSSDPNEGKSSIREQYNKIIMEQEMLGKKLREQQKTVRERHSQGLQQVQMWQDLASLLECKARCIERKDRLLEMRRAVSTDEERFVL</sequence>
<evidence type="ECO:0000256" key="11">
    <source>
        <dbReference type="ARBA" id="ARBA00023273"/>
    </source>
</evidence>
<name>A0A8C4QB12_EPTBU</name>